<evidence type="ECO:0000256" key="1">
    <source>
        <dbReference type="SAM" id="SignalP"/>
    </source>
</evidence>
<evidence type="ECO:0000313" key="3">
    <source>
        <dbReference type="Proteomes" id="UP000076276"/>
    </source>
</evidence>
<dbReference type="EMBL" id="LUAW01000022">
    <property type="protein sequence ID" value="KYQ71788.1"/>
    <property type="molecule type" value="Genomic_DNA"/>
</dbReference>
<reference evidence="2 3" key="1">
    <citation type="submission" date="2016-03" db="EMBL/GenBank/DDBJ databases">
        <title>Acinetobacter genomospecies 28 strain ANC 4149.</title>
        <authorList>
            <person name="Radolfova-Krizova L."/>
            <person name="Nemec A."/>
        </authorList>
    </citation>
    <scope>NUCLEOTIDE SEQUENCE [LARGE SCALE GENOMIC DNA]</scope>
    <source>
        <strain evidence="2 3">ANC 4149</strain>
    </source>
</reference>
<dbReference type="RefSeq" id="WP_067669266.1">
    <property type="nucleotide sequence ID" value="NZ_CBCSIK010000004.1"/>
</dbReference>
<comment type="caution">
    <text evidence="2">The sequence shown here is derived from an EMBL/GenBank/DDBJ whole genome shotgun (WGS) entry which is preliminary data.</text>
</comment>
<evidence type="ECO:0008006" key="4">
    <source>
        <dbReference type="Google" id="ProtNLM"/>
    </source>
</evidence>
<sequence>MRLKYLTFCLLGLSLSACTQHVIKSTLASEGLGERAAQGINAMLETSSYDVKGQFSVQVPLNQQTAAEKPSKAPDASGLSMEQKKQIDLALKANSIQLSAKEKNQLYDAIAKEQDPYGFLGGGRERAGAAETMINLLNDLQFSYDGSVHYRQKMAALNFNLKYLKPTLQVQAQLPVIVDFNDFKLYTNYFAFMPFMVNRDSQASYAYVDLSKYKDNFNQVDFKKLAAYLKQMNAVPFVLAAPNQLSAVTLTTAEKQQGLNSKIRYQGTLEDLALQLSLFELVNEPYYTEQVKGQKNLSDAQAVVQAASAQEASAPAGISADQAAIADSAVEQLDVKSYQSAERVGDLVRSKVHEMMYHHNEHQPEAYAAEEITVADADEAASGYAEDADQGAAAEAACAAADECDAYGSAEAEIETNAEDSSALSVEACAALINASKVPAGYFTQCRDRFGVDVFKPASAEARDRAAEPAAYKQSAFEQLTPIFTAYQSAQFTDAQSFKPLWQKHQAEIQQALKAERSDSVPLTMDVGLDAAGRLQSVDYAVVKQDTKYGEFRFSSTNQISNYGQAKAIDRNVLKNAKSIEEITKGSLLERFSKGILAPLSADAASAAAETAEAPAPKTADEYLNQIARDSYKKTNSWVKAYQAVFGLYAVMKQSDLSQHYTSAELNEIAEVSAYHFNADLPKPKGAALARLNRLTEKHQLKSRDSFDDLGYSVNRIVNDAVKEYQAQQAWTQRIKQHKTRQAVFAAYYAEVFADEYSLNDEQKQQLPKTAKTVAQAFADDLNNKLSEHSIQNLHEDDADLFDEDIYRIAYRDVITHFSQ</sequence>
<organism evidence="2 3">
    <name type="scientific">Acinetobacter pragensis</name>
    <dbReference type="NCBI Taxonomy" id="1806892"/>
    <lineage>
        <taxon>Bacteria</taxon>
        <taxon>Pseudomonadati</taxon>
        <taxon>Pseudomonadota</taxon>
        <taxon>Gammaproteobacteria</taxon>
        <taxon>Moraxellales</taxon>
        <taxon>Moraxellaceae</taxon>
        <taxon>Acinetobacter</taxon>
    </lineage>
</organism>
<keyword evidence="1" id="KW-0732">Signal</keyword>
<dbReference type="Proteomes" id="UP000076276">
    <property type="component" value="Unassembled WGS sequence"/>
</dbReference>
<dbReference type="OrthoDB" id="6668858at2"/>
<accession>A0A151Y152</accession>
<proteinExistence type="predicted"/>
<feature type="chain" id="PRO_5007592148" description="Lipoprotein" evidence="1">
    <location>
        <begin position="20"/>
        <end position="820"/>
    </location>
</feature>
<name>A0A151Y152_9GAMM</name>
<dbReference type="AlphaFoldDB" id="A0A151Y152"/>
<feature type="signal peptide" evidence="1">
    <location>
        <begin position="1"/>
        <end position="19"/>
    </location>
</feature>
<dbReference type="PROSITE" id="PS51257">
    <property type="entry name" value="PROKAR_LIPOPROTEIN"/>
    <property type="match status" value="1"/>
</dbReference>
<keyword evidence="3" id="KW-1185">Reference proteome</keyword>
<evidence type="ECO:0000313" key="2">
    <source>
        <dbReference type="EMBL" id="KYQ71788.1"/>
    </source>
</evidence>
<protein>
    <recommendedName>
        <fullName evidence="4">Lipoprotein</fullName>
    </recommendedName>
</protein>
<gene>
    <name evidence="2" type="ORF">AZH43_13255</name>
</gene>